<gene>
    <name evidence="1" type="ORF">GRJ2_000754600</name>
</gene>
<organism evidence="1 2">
    <name type="scientific">Grus japonensis</name>
    <name type="common">Japanese crane</name>
    <name type="synonym">Red-crowned crane</name>
    <dbReference type="NCBI Taxonomy" id="30415"/>
    <lineage>
        <taxon>Eukaryota</taxon>
        <taxon>Metazoa</taxon>
        <taxon>Chordata</taxon>
        <taxon>Craniata</taxon>
        <taxon>Vertebrata</taxon>
        <taxon>Euteleostomi</taxon>
        <taxon>Archelosauria</taxon>
        <taxon>Archosauria</taxon>
        <taxon>Dinosauria</taxon>
        <taxon>Saurischia</taxon>
        <taxon>Theropoda</taxon>
        <taxon>Coelurosauria</taxon>
        <taxon>Aves</taxon>
        <taxon>Neognathae</taxon>
        <taxon>Neoaves</taxon>
        <taxon>Gruiformes</taxon>
        <taxon>Gruidae</taxon>
        <taxon>Grus</taxon>
    </lineage>
</organism>
<evidence type="ECO:0008006" key="3">
    <source>
        <dbReference type="Google" id="ProtNLM"/>
    </source>
</evidence>
<dbReference type="InterPro" id="IPR036691">
    <property type="entry name" value="Endo/exonu/phosph_ase_sf"/>
</dbReference>
<sequence length="198" mass="22683">MELRLGMGKEPNKTLWIRIKGREGRGDIVFGICYRPPNQEDQADEALYRQIGAASHSQDLVLVEDFSHPDTCWRDNTAGHKQSRRFLECIDDNFLLQVIEEPTRRGAMLDLVPTNKEGLEGDVKLKGSLGCSDQEMVEFKILRAARRVHSKFTTLGFRRADSDLFRDLLGRVPWDKALEGRGAQETWLVFKGHLQAWE</sequence>
<evidence type="ECO:0000313" key="2">
    <source>
        <dbReference type="Proteomes" id="UP001623348"/>
    </source>
</evidence>
<dbReference type="EMBL" id="BAAFJT010000002">
    <property type="protein sequence ID" value="GAB0182893.1"/>
    <property type="molecule type" value="Genomic_DNA"/>
</dbReference>
<reference evidence="1 2" key="1">
    <citation type="submission" date="2024-06" db="EMBL/GenBank/DDBJ databases">
        <title>The draft genome of Grus japonensis, version 3.</title>
        <authorList>
            <person name="Nabeshima K."/>
            <person name="Suzuki S."/>
            <person name="Onuma M."/>
        </authorList>
    </citation>
    <scope>NUCLEOTIDE SEQUENCE [LARGE SCALE GENOMIC DNA]</scope>
    <source>
        <strain evidence="1 2">451A</strain>
    </source>
</reference>
<proteinExistence type="predicted"/>
<dbReference type="AlphaFoldDB" id="A0ABC9WC01"/>
<dbReference type="Gene3D" id="3.60.10.10">
    <property type="entry name" value="Endonuclease/exonuclease/phosphatase"/>
    <property type="match status" value="1"/>
</dbReference>
<protein>
    <recommendedName>
        <fullName evidence="3">Glycerol kinase</fullName>
    </recommendedName>
</protein>
<accession>A0ABC9WC01</accession>
<dbReference type="PANTHER" id="PTHR33395">
    <property type="entry name" value="TRANSCRIPTASE, PUTATIVE-RELATED-RELATED"/>
    <property type="match status" value="1"/>
</dbReference>
<keyword evidence="2" id="KW-1185">Reference proteome</keyword>
<dbReference type="PANTHER" id="PTHR33395:SF22">
    <property type="entry name" value="REVERSE TRANSCRIPTASE DOMAIN-CONTAINING PROTEIN"/>
    <property type="match status" value="1"/>
</dbReference>
<comment type="caution">
    <text evidence="1">The sequence shown here is derived from an EMBL/GenBank/DDBJ whole genome shotgun (WGS) entry which is preliminary data.</text>
</comment>
<evidence type="ECO:0000313" key="1">
    <source>
        <dbReference type="EMBL" id="GAB0182893.1"/>
    </source>
</evidence>
<dbReference type="Proteomes" id="UP001623348">
    <property type="component" value="Unassembled WGS sequence"/>
</dbReference>
<name>A0ABC9WC01_GRUJA</name>